<organism evidence="2 3">
    <name type="scientific">Actinoalloteichus hymeniacidonis</name>
    <dbReference type="NCBI Taxonomy" id="340345"/>
    <lineage>
        <taxon>Bacteria</taxon>
        <taxon>Bacillati</taxon>
        <taxon>Actinomycetota</taxon>
        <taxon>Actinomycetes</taxon>
        <taxon>Pseudonocardiales</taxon>
        <taxon>Pseudonocardiaceae</taxon>
        <taxon>Actinoalloteichus</taxon>
    </lineage>
</organism>
<reference evidence="3" key="1">
    <citation type="submission" date="2016-03" db="EMBL/GenBank/DDBJ databases">
        <title>Complete genome sequence of the type strain Actinoalloteichus hymeniacidonis DSM 45092.</title>
        <authorList>
            <person name="Schaffert L."/>
            <person name="Albersmeier A."/>
            <person name="Winkler A."/>
            <person name="Kalinowski J."/>
            <person name="Zotchev S."/>
            <person name="Ruckert C."/>
        </authorList>
    </citation>
    <scope>NUCLEOTIDE SEQUENCE [LARGE SCALE GENOMIC DNA]</scope>
    <source>
        <strain evidence="3">HPA177(T) (DSM 45092(T))</strain>
    </source>
</reference>
<keyword evidence="3" id="KW-1185">Reference proteome</keyword>
<feature type="region of interest" description="Disordered" evidence="1">
    <location>
        <begin position="1"/>
        <end position="37"/>
    </location>
</feature>
<evidence type="ECO:0000313" key="2">
    <source>
        <dbReference type="EMBL" id="AOS63918.1"/>
    </source>
</evidence>
<dbReference type="EMBL" id="CP014859">
    <property type="protein sequence ID" value="AOS63918.1"/>
    <property type="molecule type" value="Genomic_DNA"/>
</dbReference>
<dbReference type="KEGG" id="ahm:TL08_15545"/>
<evidence type="ECO:0000256" key="1">
    <source>
        <dbReference type="SAM" id="MobiDB-lite"/>
    </source>
</evidence>
<accession>A0AAC9HR58</accession>
<proteinExistence type="predicted"/>
<name>A0AAC9HR58_9PSEU</name>
<dbReference type="Pfam" id="PF14015">
    <property type="entry name" value="DUF4231"/>
    <property type="match status" value="1"/>
</dbReference>
<dbReference type="AlphaFoldDB" id="A0AAC9HR58"/>
<dbReference type="RefSeq" id="WP_084643067.1">
    <property type="nucleotide sequence ID" value="NZ_CP014859.1"/>
</dbReference>
<gene>
    <name evidence="2" type="ORF">TL08_15545</name>
</gene>
<dbReference type="NCBIfam" id="NF033634">
    <property type="entry name" value="SLATT_1"/>
    <property type="match status" value="1"/>
</dbReference>
<dbReference type="Proteomes" id="UP000095210">
    <property type="component" value="Chromosome"/>
</dbReference>
<protein>
    <submittedName>
        <fullName evidence="2">DUF4231 family protein</fullName>
    </submittedName>
</protein>
<evidence type="ECO:0000313" key="3">
    <source>
        <dbReference type="Proteomes" id="UP000095210"/>
    </source>
</evidence>
<dbReference type="InterPro" id="IPR025325">
    <property type="entry name" value="DUF4231"/>
</dbReference>
<feature type="compositionally biased region" description="Low complexity" evidence="1">
    <location>
        <begin position="16"/>
        <end position="28"/>
    </location>
</feature>
<sequence>MRNGQLGDSGTEETIAVAQQAATARAPQSDPGPTPDLHELAEAHVLELRERYDWRAGWHRRFFRISGMLIIIGSASLPLFTTLDYANKEFVLSTLGVVIALLTGLQTFYRWDRSWATLRAAESSLTQLHWEWLLEQESATSLTGDAVEQQRRAATEALLAGVREVRARESEDYFAELRFPSARTR</sequence>